<dbReference type="Pfam" id="PF18962">
    <property type="entry name" value="Por_Secre_tail"/>
    <property type="match status" value="1"/>
</dbReference>
<comment type="caution">
    <text evidence="3">The sequence shown here is derived from an EMBL/GenBank/DDBJ whole genome shotgun (WGS) entry which is preliminary data.</text>
</comment>
<accession>A0A926FAM7</accession>
<name>A0A926FAM7_9BACT</name>
<dbReference type="Gene3D" id="2.60.40.10">
    <property type="entry name" value="Immunoglobulins"/>
    <property type="match status" value="2"/>
</dbReference>
<feature type="chain" id="PRO_5037780524" evidence="1">
    <location>
        <begin position="22"/>
        <end position="659"/>
    </location>
</feature>
<reference evidence="3" key="1">
    <citation type="submission" date="2020-08" db="EMBL/GenBank/DDBJ databases">
        <title>Genome public.</title>
        <authorList>
            <person name="Liu C."/>
            <person name="Sun Q."/>
        </authorList>
    </citation>
    <scope>NUCLEOTIDE SEQUENCE</scope>
    <source>
        <strain evidence="3">N12</strain>
    </source>
</reference>
<dbReference type="InterPro" id="IPR013783">
    <property type="entry name" value="Ig-like_fold"/>
</dbReference>
<evidence type="ECO:0000256" key="1">
    <source>
        <dbReference type="SAM" id="SignalP"/>
    </source>
</evidence>
<proteinExistence type="predicted"/>
<feature type="domain" description="Secretion system C-terminal sorting" evidence="2">
    <location>
        <begin position="612"/>
        <end position="658"/>
    </location>
</feature>
<keyword evidence="1" id="KW-0732">Signal</keyword>
<dbReference type="Proteomes" id="UP000651085">
    <property type="component" value="Unassembled WGS sequence"/>
</dbReference>
<dbReference type="InterPro" id="IPR026444">
    <property type="entry name" value="Secre_tail"/>
</dbReference>
<keyword evidence="4" id="KW-1185">Reference proteome</keyword>
<sequence>MKTRLLLSLCLVLTLSFQAHAQFKVQKGKTANTVAKAAESSDKKLLYSLCGEMSGAAIGKEQDWEQRFYIRIPAKQWKGCKITNVEIGLGFDVGKDSYVFISKDVEKEPVVKQYFQCDTIVPPPYEEDDEREIIGWKNVPLDEAYVIDSDDDLYIGWYTVQVDFWYGPCAIDWDDPASNGNLGSLRRVGKEKWTYVQLEHNPLIRVTVEGDNIPQNHLRTIYYSADELYYKPGETVYVETTIKNEGALPVTSFEVTYQMNQDAPVTKQITDVNLEPMEVYDYVVEAPVNDEGKGNLKVTLSNPNGKPDDFIESTTTLINSFGCLAKGLQKNVIVEEIVSTKEDKCPEATKIIMDAIDKCDRKENVIFIQNHAIAKDEYKIKGYSWFNEIFPISPFIPAVNIDHKSAIPGTLMPADENETTQATSEMFLVDENFGKYLETCLDEEDVYFSLDMDCEPIYDEVIGQNVLQIKIDAKPAIEGLFPDIYQSSMALLLIEDKVVGQQAGADGEYIHNGIPRAFINDENPDVAYLGDEIKIPRNGQLIEATYPIPDKTWNMDNLKLVCYIVDANMDVRNAVACPVKPIEQGVKKETVENDFAINCKDGTLHIDGNFDKARIFSISGQTLMETNDTNINVSRLEKGIYCILIQKDNRFVSKKFIIQ</sequence>
<dbReference type="RefSeq" id="WP_262436236.1">
    <property type="nucleotide sequence ID" value="NZ_JACRTF010000001.1"/>
</dbReference>
<evidence type="ECO:0000313" key="3">
    <source>
        <dbReference type="EMBL" id="MBC8595177.1"/>
    </source>
</evidence>
<dbReference type="EMBL" id="JACRTF010000001">
    <property type="protein sequence ID" value="MBC8595177.1"/>
    <property type="molecule type" value="Genomic_DNA"/>
</dbReference>
<evidence type="ECO:0000313" key="4">
    <source>
        <dbReference type="Proteomes" id="UP000651085"/>
    </source>
</evidence>
<dbReference type="NCBIfam" id="TIGR04183">
    <property type="entry name" value="Por_Secre_tail"/>
    <property type="match status" value="1"/>
</dbReference>
<organism evidence="3 4">
    <name type="scientific">Jilunia laotingensis</name>
    <dbReference type="NCBI Taxonomy" id="2763675"/>
    <lineage>
        <taxon>Bacteria</taxon>
        <taxon>Pseudomonadati</taxon>
        <taxon>Bacteroidota</taxon>
        <taxon>Bacteroidia</taxon>
        <taxon>Bacteroidales</taxon>
        <taxon>Bacteroidaceae</taxon>
        <taxon>Jilunia</taxon>
    </lineage>
</organism>
<gene>
    <name evidence="3" type="ORF">H8744_18370</name>
</gene>
<feature type="signal peptide" evidence="1">
    <location>
        <begin position="1"/>
        <end position="21"/>
    </location>
</feature>
<evidence type="ECO:0000259" key="2">
    <source>
        <dbReference type="Pfam" id="PF18962"/>
    </source>
</evidence>
<protein>
    <submittedName>
        <fullName evidence="3">Omp28-related outer membrane protein</fullName>
    </submittedName>
</protein>
<dbReference type="AlphaFoldDB" id="A0A926FAM7"/>